<evidence type="ECO:0000256" key="8">
    <source>
        <dbReference type="SAM" id="Phobius"/>
    </source>
</evidence>
<dbReference type="CDD" id="cd01948">
    <property type="entry name" value="EAL"/>
    <property type="match status" value="1"/>
</dbReference>
<organism evidence="12 13">
    <name type="scientific">Rhodobium gokarnense</name>
    <dbReference type="NCBI Taxonomy" id="364296"/>
    <lineage>
        <taxon>Bacteria</taxon>
        <taxon>Pseudomonadati</taxon>
        <taxon>Pseudomonadota</taxon>
        <taxon>Alphaproteobacteria</taxon>
        <taxon>Hyphomicrobiales</taxon>
        <taxon>Rhodobiaceae</taxon>
        <taxon>Rhodobium</taxon>
    </lineage>
</organism>
<dbReference type="Gene3D" id="3.20.20.450">
    <property type="entry name" value="EAL domain"/>
    <property type="match status" value="1"/>
</dbReference>
<dbReference type="RefSeq" id="WP_264599574.1">
    <property type="nucleotide sequence ID" value="NZ_JAOQNS010000001.1"/>
</dbReference>
<dbReference type="SUPFAM" id="SSF111352">
    <property type="entry name" value="Ammonium transporter"/>
    <property type="match status" value="1"/>
</dbReference>
<evidence type="ECO:0000256" key="3">
    <source>
        <dbReference type="ARBA" id="ARBA00022448"/>
    </source>
</evidence>
<dbReference type="Proteomes" id="UP001209755">
    <property type="component" value="Unassembled WGS sequence"/>
</dbReference>
<feature type="transmembrane region" description="Helical" evidence="8">
    <location>
        <begin position="196"/>
        <end position="217"/>
    </location>
</feature>
<dbReference type="InterPro" id="IPR035919">
    <property type="entry name" value="EAL_sf"/>
</dbReference>
<feature type="transmembrane region" description="Helical" evidence="8">
    <location>
        <begin position="44"/>
        <end position="64"/>
    </location>
</feature>
<dbReference type="PROSITE" id="PS50883">
    <property type="entry name" value="EAL"/>
    <property type="match status" value="1"/>
</dbReference>
<dbReference type="NCBIfam" id="TIGR00254">
    <property type="entry name" value="GGDEF"/>
    <property type="match status" value="1"/>
</dbReference>
<evidence type="ECO:0000313" key="12">
    <source>
        <dbReference type="EMBL" id="MCW2305895.1"/>
    </source>
</evidence>
<dbReference type="Pfam" id="PF00563">
    <property type="entry name" value="EAL"/>
    <property type="match status" value="1"/>
</dbReference>
<feature type="chain" id="PRO_5045681740" evidence="9">
    <location>
        <begin position="29"/>
        <end position="1085"/>
    </location>
</feature>
<dbReference type="PANTHER" id="PTHR44757">
    <property type="entry name" value="DIGUANYLATE CYCLASE DGCP"/>
    <property type="match status" value="1"/>
</dbReference>
<dbReference type="InterPro" id="IPR052155">
    <property type="entry name" value="Biofilm_reg_signaling"/>
</dbReference>
<dbReference type="Gene3D" id="1.10.3430.10">
    <property type="entry name" value="Ammonium transporter AmtB like domains"/>
    <property type="match status" value="1"/>
</dbReference>
<feature type="domain" description="EAL" evidence="10">
    <location>
        <begin position="795"/>
        <end position="1045"/>
    </location>
</feature>
<dbReference type="InterPro" id="IPR029020">
    <property type="entry name" value="Ammonium/urea_transptr"/>
</dbReference>
<feature type="transmembrane region" description="Helical" evidence="8">
    <location>
        <begin position="85"/>
        <end position="111"/>
    </location>
</feature>
<evidence type="ECO:0000256" key="1">
    <source>
        <dbReference type="ARBA" id="ARBA00004141"/>
    </source>
</evidence>
<keyword evidence="6 8" id="KW-0472">Membrane</keyword>
<feature type="transmembrane region" description="Helical" evidence="8">
    <location>
        <begin position="155"/>
        <end position="176"/>
    </location>
</feature>
<feature type="transmembrane region" description="Helical" evidence="8">
    <location>
        <begin position="325"/>
        <end position="342"/>
    </location>
</feature>
<dbReference type="NCBIfam" id="TIGR00836">
    <property type="entry name" value="amt"/>
    <property type="match status" value="1"/>
</dbReference>
<dbReference type="InterPro" id="IPR029787">
    <property type="entry name" value="Nucleotide_cyclase"/>
</dbReference>
<dbReference type="PROSITE" id="PS01219">
    <property type="entry name" value="AMMONIUM_TRANSP"/>
    <property type="match status" value="1"/>
</dbReference>
<feature type="transmembrane region" description="Helical" evidence="8">
    <location>
        <begin position="387"/>
        <end position="409"/>
    </location>
</feature>
<dbReference type="InterPro" id="IPR000160">
    <property type="entry name" value="GGDEF_dom"/>
</dbReference>
<keyword evidence="13" id="KW-1185">Reference proteome</keyword>
<evidence type="ECO:0000256" key="2">
    <source>
        <dbReference type="ARBA" id="ARBA00005887"/>
    </source>
</evidence>
<dbReference type="Gene3D" id="3.30.450.20">
    <property type="entry name" value="PAS domain"/>
    <property type="match status" value="1"/>
</dbReference>
<evidence type="ECO:0000313" key="13">
    <source>
        <dbReference type="Proteomes" id="UP001209755"/>
    </source>
</evidence>
<dbReference type="PROSITE" id="PS50887">
    <property type="entry name" value="GGDEF"/>
    <property type="match status" value="1"/>
</dbReference>
<sequence length="1085" mass="116194">MIFKGLHGARWMLLASVLLAVLSAPAAASEVTEAIAAVQRKLDFAWVLVAAALVLLMQVGFLLVEAGMVRSKNAINVAQKNLLDFVFSVVVFAGIGFMFAFGGSTGYLIGIDSKLLMLSDVDAWGLTFFVFQVMFCGTAATIVSGAVAERMRLSAYVLCSIFISGLVYPAFVHWAWGTALTDSPGAFLAHMGFVDFAGSTVVHGTGAWIALAACIVIGARHGRFDADGKPVRFHGHSPVLATAGAILLFVGWIGFNGGSTLEASPAVAHVIANTVLAAATGGTAGYLLGWWRERVLLPDKVFSGLLGGLVAVTAGCMALKPGGALIIGFLGGTAAVVGIGLLERRLHVDDAVGAVGVHGVAGVVGTLGVALLAPVENLPAGGRLAQLGVQALGSGVNFAWAFGLGLVFFHLLGKVILLRVDAHGEEVGLNESEHGTRLGIGHVEDAVGRLVDGKADLGLRLPVEPGDEAERMTRLFNSLMDAIENEEIRRGLDKDMRRDDEESERLSALANATFDSIVISVEGVVIDGNAALETLIGLPLSRIKGRSIEEFVDKACLPLVAEQMQKADTGPYELILHRSDGAEIPVEVRAREIIYRGLPTRVAAIVDLRERKAAEERIRHLAQHDPLTDLPNRAVFTDRLVRSITLARTKPIGIAVILIDLDHFKDINDLHGHPVGDKVIAATGERLRQLTRHTDTVARLGGDEFAIVQADVQFANQSADLAHRVVSILSQPIDCGDGLVVRVGASLGVALCPGHGDNPETLLSRADTALYRAKIQGRNTYCIFEEGMDAAVRKRRVLEADLSAAIEEEQFVLYLQPRLDLHSSGITGYEALIRWNHPKKGIIEPADFIPVAEQSARIVAIGEWVLKRACQMAVEQLGAARISVNVSPLQFRDRGFLDSVRTALEESGLKAARLEIEITENVLIEDDERALEILKALKKLGVGISLDDFGTGYSSLSYLSRFPFDSIKIDRSFVHSVSGSENVLAIVETIVRLGRALGMRIVAEGVETPEQLVLLQAEGCDEIQGYLVGRPQPLGSHATMLPDQVVEALLADPVRDRDPIAQLKHAAARMRESTPLPVAPARQKS</sequence>
<dbReference type="SUPFAM" id="SSF55073">
    <property type="entry name" value="Nucleotide cyclase"/>
    <property type="match status" value="1"/>
</dbReference>
<dbReference type="InterPro" id="IPR018047">
    <property type="entry name" value="Ammonium_transpt_CS"/>
</dbReference>
<reference evidence="13" key="1">
    <citation type="submission" date="2023-07" db="EMBL/GenBank/DDBJ databases">
        <title>Genome sequencing of Purple Non-Sulfur Bacteria from various extreme environments.</title>
        <authorList>
            <person name="Mayer M."/>
        </authorList>
    </citation>
    <scope>NUCLEOTIDE SEQUENCE [LARGE SCALE GENOMIC DNA]</scope>
    <source>
        <strain evidence="13">DSM 17935</strain>
    </source>
</reference>
<evidence type="ECO:0000259" key="11">
    <source>
        <dbReference type="PROSITE" id="PS50887"/>
    </source>
</evidence>
<dbReference type="InterPro" id="IPR035965">
    <property type="entry name" value="PAS-like_dom_sf"/>
</dbReference>
<evidence type="ECO:0000256" key="4">
    <source>
        <dbReference type="ARBA" id="ARBA00022692"/>
    </source>
</evidence>
<keyword evidence="7" id="KW-0924">Ammonia transport</keyword>
<dbReference type="InterPro" id="IPR024041">
    <property type="entry name" value="NH4_transpt_AmtB-like_dom"/>
</dbReference>
<dbReference type="SMART" id="SM00267">
    <property type="entry name" value="GGDEF"/>
    <property type="match status" value="1"/>
</dbReference>
<dbReference type="SUPFAM" id="SSF141868">
    <property type="entry name" value="EAL domain-like"/>
    <property type="match status" value="1"/>
</dbReference>
<dbReference type="Gene3D" id="3.30.70.270">
    <property type="match status" value="1"/>
</dbReference>
<dbReference type="PANTHER" id="PTHR44757:SF2">
    <property type="entry name" value="BIOFILM ARCHITECTURE MAINTENANCE PROTEIN MBAA"/>
    <property type="match status" value="1"/>
</dbReference>
<dbReference type="InterPro" id="IPR001905">
    <property type="entry name" value="Ammonium_transpt"/>
</dbReference>
<feature type="transmembrane region" description="Helical" evidence="8">
    <location>
        <begin position="267"/>
        <end position="289"/>
    </location>
</feature>
<comment type="similarity">
    <text evidence="2">Belongs to the ammonia transporter channel (TC 1.A.11.2) family.</text>
</comment>
<feature type="transmembrane region" description="Helical" evidence="8">
    <location>
        <begin position="238"/>
        <end position="255"/>
    </location>
</feature>
<dbReference type="Pfam" id="PF00990">
    <property type="entry name" value="GGDEF"/>
    <property type="match status" value="1"/>
</dbReference>
<dbReference type="InterPro" id="IPR001633">
    <property type="entry name" value="EAL_dom"/>
</dbReference>
<dbReference type="EMBL" id="JAOQNS010000001">
    <property type="protein sequence ID" value="MCW2305895.1"/>
    <property type="molecule type" value="Genomic_DNA"/>
</dbReference>
<feature type="domain" description="GGDEF" evidence="11">
    <location>
        <begin position="652"/>
        <end position="786"/>
    </location>
</feature>
<protein>
    <submittedName>
        <fullName evidence="12">Amt family ammonium transporter</fullName>
    </submittedName>
</protein>
<keyword evidence="9" id="KW-0732">Signal</keyword>
<dbReference type="NCBIfam" id="TIGR00229">
    <property type="entry name" value="sensory_box"/>
    <property type="match status" value="1"/>
</dbReference>
<dbReference type="CDD" id="cd01949">
    <property type="entry name" value="GGDEF"/>
    <property type="match status" value="1"/>
</dbReference>
<accession>A0ABT3H680</accession>
<evidence type="ECO:0000256" key="6">
    <source>
        <dbReference type="ARBA" id="ARBA00023136"/>
    </source>
</evidence>
<keyword evidence="5 8" id="KW-1133">Transmembrane helix</keyword>
<name>A0ABT3H680_9HYPH</name>
<dbReference type="InterPro" id="IPR000014">
    <property type="entry name" value="PAS"/>
</dbReference>
<feature type="signal peptide" evidence="9">
    <location>
        <begin position="1"/>
        <end position="28"/>
    </location>
</feature>
<dbReference type="SUPFAM" id="SSF55785">
    <property type="entry name" value="PYP-like sensor domain (PAS domain)"/>
    <property type="match status" value="1"/>
</dbReference>
<feature type="transmembrane region" description="Helical" evidence="8">
    <location>
        <begin position="354"/>
        <end position="375"/>
    </location>
</feature>
<evidence type="ECO:0000256" key="9">
    <source>
        <dbReference type="SAM" id="SignalP"/>
    </source>
</evidence>
<proteinExistence type="inferred from homology"/>
<dbReference type="Pfam" id="PF00909">
    <property type="entry name" value="Ammonium_transp"/>
    <property type="match status" value="1"/>
</dbReference>
<evidence type="ECO:0000256" key="5">
    <source>
        <dbReference type="ARBA" id="ARBA00022989"/>
    </source>
</evidence>
<dbReference type="CDD" id="cd00130">
    <property type="entry name" value="PAS"/>
    <property type="match status" value="1"/>
</dbReference>
<evidence type="ECO:0000256" key="7">
    <source>
        <dbReference type="ARBA" id="ARBA00023177"/>
    </source>
</evidence>
<keyword evidence="3" id="KW-0813">Transport</keyword>
<keyword evidence="4 8" id="KW-0812">Transmembrane</keyword>
<evidence type="ECO:0000259" key="10">
    <source>
        <dbReference type="PROSITE" id="PS50883"/>
    </source>
</evidence>
<comment type="subcellular location">
    <subcellularLocation>
        <location evidence="1">Membrane</location>
        <topology evidence="1">Multi-pass membrane protein</topology>
    </subcellularLocation>
</comment>
<comment type="caution">
    <text evidence="12">The sequence shown here is derived from an EMBL/GenBank/DDBJ whole genome shotgun (WGS) entry which is preliminary data.</text>
</comment>
<feature type="transmembrane region" description="Helical" evidence="8">
    <location>
        <begin position="123"/>
        <end position="148"/>
    </location>
</feature>
<gene>
    <name evidence="12" type="ORF">M2319_000211</name>
</gene>
<dbReference type="InterPro" id="IPR043128">
    <property type="entry name" value="Rev_trsase/Diguanyl_cyclase"/>
</dbReference>
<dbReference type="SMART" id="SM00052">
    <property type="entry name" value="EAL"/>
    <property type="match status" value="1"/>
</dbReference>